<evidence type="ECO:0000313" key="1">
    <source>
        <dbReference type="EMBL" id="EGH27706.1"/>
    </source>
</evidence>
<dbReference type="EMBL" id="AEAH01000045">
    <property type="protein sequence ID" value="EGH27706.1"/>
    <property type="molecule type" value="Genomic_DNA"/>
</dbReference>
<proteinExistence type="predicted"/>
<dbReference type="AlphaFoldDB" id="F3FBX0"/>
<dbReference type="HOGENOM" id="CLU_3238455_0_0_6"/>
<evidence type="ECO:0000313" key="2">
    <source>
        <dbReference type="Proteomes" id="UP000004471"/>
    </source>
</evidence>
<organism evidence="1 2">
    <name type="scientific">Pseudomonas syringae pv. japonica str. M301072</name>
    <dbReference type="NCBI Taxonomy" id="629262"/>
    <lineage>
        <taxon>Bacteria</taxon>
        <taxon>Pseudomonadati</taxon>
        <taxon>Pseudomonadota</taxon>
        <taxon>Gammaproteobacteria</taxon>
        <taxon>Pseudomonadales</taxon>
        <taxon>Pseudomonadaceae</taxon>
        <taxon>Pseudomonas</taxon>
        <taxon>Pseudomonas syringae</taxon>
    </lineage>
</organism>
<comment type="caution">
    <text evidence="1">The sequence shown here is derived from an EMBL/GenBank/DDBJ whole genome shotgun (WGS) entry which is preliminary data.</text>
</comment>
<reference evidence="1 2" key="1">
    <citation type="journal article" date="2011" name="PLoS Pathog.">
        <title>Dynamic evolution of pathogenicity revealed by sequencing and comparative genomics of 19 Pseudomonas syringae isolates.</title>
        <authorList>
            <person name="Baltrus D.A."/>
            <person name="Nishimura M.T."/>
            <person name="Romanchuk A."/>
            <person name="Chang J.H."/>
            <person name="Mukhtar M.S."/>
            <person name="Cherkis K."/>
            <person name="Roach J."/>
            <person name="Grant S.R."/>
            <person name="Jones C.D."/>
            <person name="Dangl J.L."/>
        </authorList>
    </citation>
    <scope>NUCLEOTIDE SEQUENCE [LARGE SCALE GENOMIC DNA]</scope>
    <source>
        <strain evidence="2">M301072PT</strain>
    </source>
</reference>
<sequence length="43" mass="4842">MVQQQGQFVRFVDFAGNSYATDEEVEIGRAFANRGYRGRAGNE</sequence>
<protein>
    <submittedName>
        <fullName evidence="1">Uncharacterized protein</fullName>
    </submittedName>
</protein>
<dbReference type="Proteomes" id="UP000004471">
    <property type="component" value="Unassembled WGS sequence"/>
</dbReference>
<accession>F3FBX0</accession>
<name>F3FBX0_PSESX</name>
<gene>
    <name evidence="1" type="ORF">PSYJA_01194</name>
</gene>